<feature type="transmembrane region" description="Helical" evidence="2">
    <location>
        <begin position="349"/>
        <end position="374"/>
    </location>
</feature>
<evidence type="ECO:0000259" key="3">
    <source>
        <dbReference type="Pfam" id="PF12051"/>
    </source>
</evidence>
<evidence type="ECO:0000313" key="5">
    <source>
        <dbReference type="Proteomes" id="UP000002748"/>
    </source>
</evidence>
<dbReference type="GO" id="GO:0016020">
    <property type="term" value="C:membrane"/>
    <property type="evidence" value="ECO:0007669"/>
    <property type="project" value="TreeGrafter"/>
</dbReference>
<feature type="region of interest" description="Disordered" evidence="1">
    <location>
        <begin position="1"/>
        <end position="46"/>
    </location>
</feature>
<feature type="domain" description="DUF3533" evidence="3">
    <location>
        <begin position="161"/>
        <end position="523"/>
    </location>
</feature>
<proteinExistence type="predicted"/>
<feature type="transmembrane region" description="Helical" evidence="2">
    <location>
        <begin position="150"/>
        <end position="174"/>
    </location>
</feature>
<protein>
    <recommendedName>
        <fullName evidence="3">DUF3533 domain-containing protein</fullName>
    </recommendedName>
</protein>
<dbReference type="AlphaFoldDB" id="J4UBZ9"/>
<feature type="region of interest" description="Disordered" evidence="1">
    <location>
        <begin position="562"/>
        <end position="652"/>
    </location>
</feature>
<keyword evidence="2" id="KW-0812">Transmembrane</keyword>
<evidence type="ECO:0000256" key="2">
    <source>
        <dbReference type="SAM" id="Phobius"/>
    </source>
</evidence>
<dbReference type="KEGG" id="tasa:A1Q1_02476"/>
<gene>
    <name evidence="4" type="ORF">A1Q1_02476</name>
</gene>
<dbReference type="PANTHER" id="PTHR34814:SF2">
    <property type="entry name" value="DUF3533 DOMAIN-CONTAINING PROTEIN"/>
    <property type="match status" value="1"/>
</dbReference>
<dbReference type="RefSeq" id="XP_014179213.1">
    <property type="nucleotide sequence ID" value="XM_014323738.1"/>
</dbReference>
<feature type="transmembrane region" description="Helical" evidence="2">
    <location>
        <begin position="394"/>
        <end position="415"/>
    </location>
</feature>
<sequence>MSAETPPFHTPSASVPPSALPSRSGTPLMDRTNGTNGMDRVGSTGTLRTMVPSYSASQATLHNGTNGTNGVNGTNNANGNTTNRQSLPPSGLGGIQEKEKPYSVPNPPPATHTVQLDTEPNRVLVAGKDQTPGEVDPALKPPKVNKKLEYVIKPMAIAATVLLIVLWATALWIFGCNHNAQHRAYKLKVRVRDFDGGVVGQTLISTLNSMRTKEAPGWEIMDGDITDVVESVWDGTYWGALVVKEGASAALQQALANPTAGDYDPKSAITNYLTGARYFTTYSSYIRPAITQALAEVSAKMSGYAANVALGQNTGANSAEQNEALARLIAQAVGFTETDMAPLPFQSRVFINTFGVVVPNLATFFFNMIIMGVFTEAGVYSHPTTMFKLTRAKFVLKVVWCVLASLIMTSVNFSFREDYTYPAKNFFALWTDTLFYCWINFNIFGTILAYLPIKFIMYFVFPIIVTSVAAAVFPPEVGDIFYNISYIFPSHAYWAIAITIWGKGCCNRLSTYCPVVMAWVIFTELIWLSGDWHLSRKSREGAGVPPPPPDGGDPITEIVFPEEEIPGDTRPLSRSLSARIASRTRSPTSFGSPGGPGAHAHLPPGDSVPRQYRVPVWQDSSSTVPSQQSQASQPSPGIQQSPGVQSSPGVQT</sequence>
<evidence type="ECO:0000313" key="4">
    <source>
        <dbReference type="EMBL" id="EJT48455.1"/>
    </source>
</evidence>
<feature type="compositionally biased region" description="Low complexity" evidence="1">
    <location>
        <begin position="11"/>
        <end position="24"/>
    </location>
</feature>
<feature type="region of interest" description="Disordered" evidence="1">
    <location>
        <begin position="538"/>
        <end position="557"/>
    </location>
</feature>
<reference evidence="4 5" key="1">
    <citation type="journal article" date="2012" name="Eukaryot. Cell">
        <title>Draft genome sequence of CBS 2479, the standard type strain of Trichosporon asahii.</title>
        <authorList>
            <person name="Yang R.Y."/>
            <person name="Li H.T."/>
            <person name="Zhu H."/>
            <person name="Zhou G.P."/>
            <person name="Wang M."/>
            <person name="Wang L."/>
        </authorList>
    </citation>
    <scope>NUCLEOTIDE SEQUENCE [LARGE SCALE GENOMIC DNA]</scope>
    <source>
        <strain evidence="5">ATCC 90039 / CBS 2479 / JCM 2466 / KCTC 7840 / NCYC 2677 / UAMH 7654</strain>
    </source>
</reference>
<feature type="compositionally biased region" description="Low complexity" evidence="1">
    <location>
        <begin position="63"/>
        <end position="83"/>
    </location>
</feature>
<feature type="compositionally biased region" description="Low complexity" evidence="1">
    <location>
        <begin position="570"/>
        <end position="591"/>
    </location>
</feature>
<dbReference type="Pfam" id="PF12051">
    <property type="entry name" value="DUF3533"/>
    <property type="match status" value="1"/>
</dbReference>
<dbReference type="Proteomes" id="UP000002748">
    <property type="component" value="Unassembled WGS sequence"/>
</dbReference>
<evidence type="ECO:0000256" key="1">
    <source>
        <dbReference type="SAM" id="MobiDB-lite"/>
    </source>
</evidence>
<keyword evidence="2" id="KW-1133">Transmembrane helix</keyword>
<dbReference type="GeneID" id="25985990"/>
<dbReference type="VEuPathDB" id="FungiDB:A1Q1_02476"/>
<dbReference type="EMBL" id="ALBS01000203">
    <property type="protein sequence ID" value="EJT48455.1"/>
    <property type="molecule type" value="Genomic_DNA"/>
</dbReference>
<name>J4UBZ9_TRIAS</name>
<feature type="transmembrane region" description="Helical" evidence="2">
    <location>
        <begin position="509"/>
        <end position="528"/>
    </location>
</feature>
<comment type="caution">
    <text evidence="4">The sequence shown here is derived from an EMBL/GenBank/DDBJ whole genome shotgun (WGS) entry which is preliminary data.</text>
</comment>
<feature type="region of interest" description="Disordered" evidence="1">
    <location>
        <begin position="58"/>
        <end position="121"/>
    </location>
</feature>
<feature type="transmembrane region" description="Helical" evidence="2">
    <location>
        <begin position="480"/>
        <end position="502"/>
    </location>
</feature>
<dbReference type="HOGENOM" id="CLU_420461_0_0_1"/>
<dbReference type="OrthoDB" id="2140105at2759"/>
<keyword evidence="2" id="KW-0472">Membrane</keyword>
<dbReference type="InterPro" id="IPR022703">
    <property type="entry name" value="DUF3533"/>
</dbReference>
<dbReference type="PANTHER" id="PTHR34814">
    <property type="entry name" value="NITROSOGUANIDINE RESISTANCE PROTEIN SNG1"/>
    <property type="match status" value="1"/>
</dbReference>
<feature type="compositionally biased region" description="Low complexity" evidence="1">
    <location>
        <begin position="618"/>
        <end position="652"/>
    </location>
</feature>
<accession>J4UBZ9</accession>
<dbReference type="InterPro" id="IPR053001">
    <property type="entry name" value="MNNG_permease-like"/>
</dbReference>
<organism evidence="4 5">
    <name type="scientific">Trichosporon asahii var. asahii (strain ATCC 90039 / CBS 2479 / JCM 2466 / KCTC 7840 / NBRC 103889/ NCYC 2677 / UAMH 7654)</name>
    <name type="common">Yeast</name>
    <dbReference type="NCBI Taxonomy" id="1186058"/>
    <lineage>
        <taxon>Eukaryota</taxon>
        <taxon>Fungi</taxon>
        <taxon>Dikarya</taxon>
        <taxon>Basidiomycota</taxon>
        <taxon>Agaricomycotina</taxon>
        <taxon>Tremellomycetes</taxon>
        <taxon>Trichosporonales</taxon>
        <taxon>Trichosporonaceae</taxon>
        <taxon>Trichosporon</taxon>
    </lineage>
</organism>